<accession>A0AAV1IHT7</accession>
<organism evidence="2 3">
    <name type="scientific">Coccomyxa viridis</name>
    <dbReference type="NCBI Taxonomy" id="1274662"/>
    <lineage>
        <taxon>Eukaryota</taxon>
        <taxon>Viridiplantae</taxon>
        <taxon>Chlorophyta</taxon>
        <taxon>core chlorophytes</taxon>
        <taxon>Trebouxiophyceae</taxon>
        <taxon>Trebouxiophyceae incertae sedis</taxon>
        <taxon>Coccomyxaceae</taxon>
        <taxon>Coccomyxa</taxon>
    </lineage>
</organism>
<evidence type="ECO:0000313" key="2">
    <source>
        <dbReference type="EMBL" id="CAK0786812.1"/>
    </source>
</evidence>
<dbReference type="Pfam" id="PF00899">
    <property type="entry name" value="ThiF"/>
    <property type="match status" value="1"/>
</dbReference>
<dbReference type="PANTHER" id="PTHR10953">
    <property type="entry name" value="UBIQUITIN-ACTIVATING ENZYME E1"/>
    <property type="match status" value="1"/>
</dbReference>
<dbReference type="EMBL" id="CAUYUE010000015">
    <property type="protein sequence ID" value="CAK0786812.1"/>
    <property type="molecule type" value="Genomic_DNA"/>
</dbReference>
<dbReference type="GO" id="GO:0019948">
    <property type="term" value="F:SUMO activating enzyme activity"/>
    <property type="evidence" value="ECO:0007669"/>
    <property type="project" value="TreeGrafter"/>
</dbReference>
<dbReference type="Gene3D" id="3.40.50.720">
    <property type="entry name" value="NAD(P)-binding Rossmann-like Domain"/>
    <property type="match status" value="1"/>
</dbReference>
<dbReference type="GO" id="GO:0031510">
    <property type="term" value="C:SUMO activating enzyme complex"/>
    <property type="evidence" value="ECO:0007669"/>
    <property type="project" value="TreeGrafter"/>
</dbReference>
<protein>
    <recommendedName>
        <fullName evidence="1">THIF-type NAD/FAD binding fold domain-containing protein</fullName>
    </recommendedName>
</protein>
<evidence type="ECO:0000259" key="1">
    <source>
        <dbReference type="Pfam" id="PF00899"/>
    </source>
</evidence>
<dbReference type="InterPro" id="IPR035985">
    <property type="entry name" value="Ubiquitin-activating_enz"/>
</dbReference>
<dbReference type="SUPFAM" id="SSF69572">
    <property type="entry name" value="Activating enzymes of the ubiquitin-like proteins"/>
    <property type="match status" value="1"/>
</dbReference>
<feature type="domain" description="THIF-type NAD/FAD binding fold" evidence="1">
    <location>
        <begin position="14"/>
        <end position="324"/>
    </location>
</feature>
<dbReference type="Proteomes" id="UP001314263">
    <property type="component" value="Unassembled WGS sequence"/>
</dbReference>
<gene>
    <name evidence="2" type="ORF">CVIRNUC_010026</name>
</gene>
<dbReference type="InterPro" id="IPR000594">
    <property type="entry name" value="ThiF_NAD_FAD-bd"/>
</dbReference>
<proteinExistence type="predicted"/>
<sequence>MVSEELTEAEAKVYDRQLRVWGVETQRRLNAAKILIAGLTSGVAAEVAKNIALAGVGSLSLLDSTPCSPDAAPGNFLIPADFMASQSVAEASAETLREMNPLVRIAALPGGIADEPETEYLGGFDVVLLVQAPLHMQLAYDKACTDTNTAFFTACSRGTISYFFENLHVHEWTPMDAPSGAPLQKSLASFTPLESALQHPWKKLSPRYTHKLVYALRVCSEFELREGRRPALADADKLQHRARELALEARAEVAADYPRAPLPKGTIPEDVLPTEVLEELVTGDMELPPVSAVLGGVLANEILKVVSHKGEPVNNFFFFSLMDNIGQIETLG</sequence>
<dbReference type="InterPro" id="IPR045886">
    <property type="entry name" value="ThiF/MoeB/HesA"/>
</dbReference>
<keyword evidence="3" id="KW-1185">Reference proteome</keyword>
<dbReference type="GO" id="GO:0005737">
    <property type="term" value="C:cytoplasm"/>
    <property type="evidence" value="ECO:0007669"/>
    <property type="project" value="TreeGrafter"/>
</dbReference>
<dbReference type="PANTHER" id="PTHR10953:SF162">
    <property type="entry name" value="SUMO-ACTIVATING ENZYME SUBUNIT 1"/>
    <property type="match status" value="1"/>
</dbReference>
<reference evidence="2 3" key="1">
    <citation type="submission" date="2023-10" db="EMBL/GenBank/DDBJ databases">
        <authorList>
            <person name="Maclean D."/>
            <person name="Macfadyen A."/>
        </authorList>
    </citation>
    <scope>NUCLEOTIDE SEQUENCE [LARGE SCALE GENOMIC DNA]</scope>
</reference>
<evidence type="ECO:0000313" key="3">
    <source>
        <dbReference type="Proteomes" id="UP001314263"/>
    </source>
</evidence>
<name>A0AAV1IHT7_9CHLO</name>
<dbReference type="GO" id="GO:0016925">
    <property type="term" value="P:protein sumoylation"/>
    <property type="evidence" value="ECO:0007669"/>
    <property type="project" value="TreeGrafter"/>
</dbReference>
<dbReference type="AlphaFoldDB" id="A0AAV1IHT7"/>
<comment type="caution">
    <text evidence="2">The sequence shown here is derived from an EMBL/GenBank/DDBJ whole genome shotgun (WGS) entry which is preliminary data.</text>
</comment>